<comment type="caution">
    <text evidence="2">The sequence shown here is derived from an EMBL/GenBank/DDBJ whole genome shotgun (WGS) entry which is preliminary data.</text>
</comment>
<protein>
    <recommendedName>
        <fullName evidence="4">Secreted protein</fullName>
    </recommendedName>
</protein>
<reference evidence="2" key="1">
    <citation type="submission" date="2021-02" db="EMBL/GenBank/DDBJ databases">
        <authorList>
            <person name="Steward A R."/>
        </authorList>
    </citation>
    <scope>NUCLEOTIDE SEQUENCE</scope>
</reference>
<evidence type="ECO:0008006" key="4">
    <source>
        <dbReference type="Google" id="ProtNLM"/>
    </source>
</evidence>
<organism evidence="2 3">
    <name type="scientific">Pieris macdunnoughi</name>
    <dbReference type="NCBI Taxonomy" id="345717"/>
    <lineage>
        <taxon>Eukaryota</taxon>
        <taxon>Metazoa</taxon>
        <taxon>Ecdysozoa</taxon>
        <taxon>Arthropoda</taxon>
        <taxon>Hexapoda</taxon>
        <taxon>Insecta</taxon>
        <taxon>Pterygota</taxon>
        <taxon>Neoptera</taxon>
        <taxon>Endopterygota</taxon>
        <taxon>Lepidoptera</taxon>
        <taxon>Glossata</taxon>
        <taxon>Ditrysia</taxon>
        <taxon>Papilionoidea</taxon>
        <taxon>Pieridae</taxon>
        <taxon>Pierinae</taxon>
        <taxon>Pieris</taxon>
    </lineage>
</organism>
<keyword evidence="3" id="KW-1185">Reference proteome</keyword>
<accession>A0A821PN34</accession>
<feature type="signal peptide" evidence="1">
    <location>
        <begin position="1"/>
        <end position="22"/>
    </location>
</feature>
<gene>
    <name evidence="2" type="ORF">PMACD_LOCUS3872</name>
</gene>
<evidence type="ECO:0000313" key="2">
    <source>
        <dbReference type="EMBL" id="CAF4808130.1"/>
    </source>
</evidence>
<dbReference type="EMBL" id="CAJOBZ010000006">
    <property type="protein sequence ID" value="CAF4808130.1"/>
    <property type="molecule type" value="Genomic_DNA"/>
</dbReference>
<name>A0A821PN34_9NEOP</name>
<sequence length="87" mass="9296">MVSSKIAILAVVMFACIMHTQAASSEDDDKKNDGGFSLSNLEAIKNFNKIFSEISKNPTQTLSILSNSIKGKAKGASKNKGSDKDDN</sequence>
<evidence type="ECO:0000256" key="1">
    <source>
        <dbReference type="SAM" id="SignalP"/>
    </source>
</evidence>
<dbReference type="AlphaFoldDB" id="A0A821PN34"/>
<dbReference type="Proteomes" id="UP000663880">
    <property type="component" value="Unassembled WGS sequence"/>
</dbReference>
<dbReference type="PROSITE" id="PS51257">
    <property type="entry name" value="PROKAR_LIPOPROTEIN"/>
    <property type="match status" value="1"/>
</dbReference>
<evidence type="ECO:0000313" key="3">
    <source>
        <dbReference type="Proteomes" id="UP000663880"/>
    </source>
</evidence>
<proteinExistence type="predicted"/>
<feature type="chain" id="PRO_5032944740" description="Secreted protein" evidence="1">
    <location>
        <begin position="23"/>
        <end position="87"/>
    </location>
</feature>
<keyword evidence="1" id="KW-0732">Signal</keyword>